<evidence type="ECO:0000313" key="2">
    <source>
        <dbReference type="Proteomes" id="UP000242254"/>
    </source>
</evidence>
<dbReference type="GeneID" id="35444620"/>
<reference evidence="1 2" key="1">
    <citation type="journal article" date="2016" name="Proc. Natl. Acad. Sci. U.S.A.">
        <title>Lipid metabolic changes in an early divergent fungus govern the establishment of a mutualistic symbiosis with endobacteria.</title>
        <authorList>
            <person name="Lastovetsky O.A."/>
            <person name="Gaspar M.L."/>
            <person name="Mondo S.J."/>
            <person name="LaButti K.M."/>
            <person name="Sandor L."/>
            <person name="Grigoriev I.V."/>
            <person name="Henry S.A."/>
            <person name="Pawlowska T.E."/>
        </authorList>
    </citation>
    <scope>NUCLEOTIDE SEQUENCE [LARGE SCALE GENOMIC DNA]</scope>
    <source>
        <strain evidence="1 2">ATCC 52813</strain>
    </source>
</reference>
<name>A0A2G4T698_RHIZD</name>
<dbReference type="Proteomes" id="UP000242254">
    <property type="component" value="Unassembled WGS sequence"/>
</dbReference>
<sequence length="190" mass="21339">MSVISRPCSTTDTSFTDKNLEIKYQDSTTAEPQGTEIMLIDSEPYCENNCYDTGDWRSTPSCELSTERPSRSPQVTQQQLEYTMPDKPEKFAGVGVVVKRGPIEKWSSNPTQTINTGSNHLRRRFRLRLGISSASVQTAGFWSTEEKEDSINVRGLLNENMGEGLNFQRGDTSPKAELESGLTTTLRFFH</sequence>
<dbReference type="EMBL" id="KZ303843">
    <property type="protein sequence ID" value="PHZ16545.1"/>
    <property type="molecule type" value="Genomic_DNA"/>
</dbReference>
<dbReference type="AlphaFoldDB" id="A0A2G4T698"/>
<dbReference type="RefSeq" id="XP_023470253.1">
    <property type="nucleotide sequence ID" value="XM_023613631.1"/>
</dbReference>
<organism evidence="1 2">
    <name type="scientific">Rhizopus microsporus ATCC 52813</name>
    <dbReference type="NCBI Taxonomy" id="1340429"/>
    <lineage>
        <taxon>Eukaryota</taxon>
        <taxon>Fungi</taxon>
        <taxon>Fungi incertae sedis</taxon>
        <taxon>Mucoromycota</taxon>
        <taxon>Mucoromycotina</taxon>
        <taxon>Mucoromycetes</taxon>
        <taxon>Mucorales</taxon>
        <taxon>Mucorineae</taxon>
        <taxon>Rhizopodaceae</taxon>
        <taxon>Rhizopus</taxon>
    </lineage>
</organism>
<proteinExistence type="predicted"/>
<protein>
    <submittedName>
        <fullName evidence="1">Uncharacterized protein</fullName>
    </submittedName>
</protein>
<gene>
    <name evidence="1" type="ORF">RHIMIDRAFT_289321</name>
</gene>
<keyword evidence="2" id="KW-1185">Reference proteome</keyword>
<accession>A0A2G4T698</accession>
<evidence type="ECO:0000313" key="1">
    <source>
        <dbReference type="EMBL" id="PHZ16545.1"/>
    </source>
</evidence>